<evidence type="ECO:0000313" key="8">
    <source>
        <dbReference type="Proteomes" id="UP000030071"/>
    </source>
</evidence>
<accession>F9T325</accession>
<sequence>MTVKKLLPVCLALGLSACGSGSDSGSYSLPQADLSSQSLAVTQASPKSGDVVLEWNKLNGASYYKLLRYRATNQYLNSEVVATNIKGTSVNIELDLVDIDGMTAQYELLGCRDNGVCPIQTPRFELQNLDQYVTKLKTHVVHGNETNVPHFGQALTWLDGHLLVNSGEDLADIYKQQDSGQYVYTHQFNVGANFGYGTGSILADITDQSGGIIYAGTRRFSSGDTTELHVGLISPQGHKMPDRTLADNNGFASAIAISEYNGEMVIYGSPQHDGSGKVEYMKVGGSTLKGEIQKPSDLSHDARFGASVSVANDEVLVVGAPMDSVRKQSSSEIKHSGAVYIYRRASNPKNADDLWRLDATLTLPGVSAVEGSGFGEIVKLNSSGDLLAVGAPGIDEVLIYRYDSQRGYWYQNAVDTIDPVKSSKGQRFGSRIALSDDGYLAVTAENAPWRGFGLHTNADTLELGGDGDGAVYIYHLTNYGDRDRAYEGVITGDSVPGVDEAFGESLEFKPGSHKLAIGAPMHPSDPLLDWSDSSWPEAGAVYVI</sequence>
<keyword evidence="3" id="KW-0325">Glycoprotein</keyword>
<dbReference type="Proteomes" id="UP000030071">
    <property type="component" value="Chromosome 2"/>
</dbReference>
<dbReference type="Pfam" id="PF14312">
    <property type="entry name" value="FG-GAP_2"/>
    <property type="match status" value="1"/>
</dbReference>
<dbReference type="KEGG" id="vtu:IX91_22795"/>
<gene>
    <name evidence="5" type="ORF">IX91_22795</name>
    <name evidence="6" type="ORF">VITU9109_05980</name>
</gene>
<evidence type="ECO:0000256" key="1">
    <source>
        <dbReference type="ARBA" id="ARBA00022729"/>
    </source>
</evidence>
<dbReference type="EMBL" id="CP009355">
    <property type="protein sequence ID" value="AIW16910.1"/>
    <property type="molecule type" value="Genomic_DNA"/>
</dbReference>
<reference evidence="6" key="1">
    <citation type="submission" date="2011-08" db="EMBL/GenBank/DDBJ databases">
        <authorList>
            <person name="Hoffman M."/>
            <person name="Strain E.A."/>
            <person name="Brown E."/>
            <person name="Allard M.W."/>
        </authorList>
    </citation>
    <scope>NUCLEOTIDE SEQUENCE</scope>
    <source>
        <strain evidence="6">ATCC 19109</strain>
    </source>
</reference>
<feature type="chain" id="PRO_5003393935" evidence="4">
    <location>
        <begin position="22"/>
        <end position="544"/>
    </location>
</feature>
<dbReference type="SMART" id="SM00191">
    <property type="entry name" value="Int_alpha"/>
    <property type="match status" value="3"/>
</dbReference>
<protein>
    <submittedName>
        <fullName evidence="5 6">Integrin</fullName>
    </submittedName>
</protein>
<keyword evidence="7" id="KW-1185">Reference proteome</keyword>
<dbReference type="Gene3D" id="2.130.10.130">
    <property type="entry name" value="Integrin alpha, N-terminal"/>
    <property type="match status" value="1"/>
</dbReference>
<evidence type="ECO:0000313" key="6">
    <source>
        <dbReference type="EMBL" id="EGU57248.1"/>
    </source>
</evidence>
<dbReference type="Proteomes" id="UP000003836">
    <property type="component" value="Unassembled WGS sequence"/>
</dbReference>
<dbReference type="EMBL" id="AFWI01000079">
    <property type="protein sequence ID" value="EGU57248.1"/>
    <property type="molecule type" value="Genomic_DNA"/>
</dbReference>
<dbReference type="STRING" id="1051646.IX91_22795"/>
<evidence type="ECO:0000256" key="4">
    <source>
        <dbReference type="SAM" id="SignalP"/>
    </source>
</evidence>
<dbReference type="InterPro" id="IPR013517">
    <property type="entry name" value="FG-GAP"/>
</dbReference>
<organism evidence="5 8">
    <name type="scientific">Vibrio tubiashii ATCC 19109</name>
    <dbReference type="NCBI Taxonomy" id="1051646"/>
    <lineage>
        <taxon>Bacteria</taxon>
        <taxon>Pseudomonadati</taxon>
        <taxon>Pseudomonadota</taxon>
        <taxon>Gammaproteobacteria</taxon>
        <taxon>Vibrionales</taxon>
        <taxon>Vibrionaceae</taxon>
        <taxon>Vibrio</taxon>
        <taxon>Vibrio oreintalis group</taxon>
    </lineage>
</organism>
<dbReference type="SUPFAM" id="SSF50952">
    <property type="entry name" value="Soluble quinoprotein glucose dehydrogenase"/>
    <property type="match status" value="1"/>
</dbReference>
<dbReference type="InterPro" id="IPR011041">
    <property type="entry name" value="Quinoprot_gluc/sorb_DH_b-prop"/>
</dbReference>
<keyword evidence="1 4" id="KW-0732">Signal</keyword>
<dbReference type="InterPro" id="IPR013519">
    <property type="entry name" value="Int_alpha_beta-p"/>
</dbReference>
<evidence type="ECO:0000313" key="7">
    <source>
        <dbReference type="Proteomes" id="UP000003836"/>
    </source>
</evidence>
<keyword evidence="5" id="KW-0401">Integrin</keyword>
<reference evidence="6 7" key="2">
    <citation type="journal article" date="2012" name="Int. J. Syst. Evol. Microbiol.">
        <title>Vibrio caribbeanicus sp. nov., isolated from the marine sponge Scleritoderma cyanea.</title>
        <authorList>
            <person name="Hoffmann M."/>
            <person name="Monday S.R."/>
            <person name="Allard M.W."/>
            <person name="Strain E.A."/>
            <person name="Whittaker P."/>
            <person name="Naum M."/>
            <person name="McCarthy P.J."/>
            <person name="Lopez J.V."/>
            <person name="Fischer M."/>
            <person name="Brown E.W."/>
        </authorList>
    </citation>
    <scope>NUCLEOTIDE SEQUENCE [LARGE SCALE GENOMIC DNA]</scope>
    <source>
        <strain evidence="6 7">ATCC 19109</strain>
    </source>
</reference>
<feature type="signal peptide" evidence="4">
    <location>
        <begin position="1"/>
        <end position="21"/>
    </location>
</feature>
<proteinExistence type="predicted"/>
<dbReference type="PANTHER" id="PTHR36220">
    <property type="entry name" value="UNNAMED PRODUCT"/>
    <property type="match status" value="1"/>
</dbReference>
<dbReference type="PROSITE" id="PS51257">
    <property type="entry name" value="PROKAR_LIPOPROTEIN"/>
    <property type="match status" value="1"/>
</dbReference>
<dbReference type="eggNOG" id="COG3203">
    <property type="taxonomic scope" value="Bacteria"/>
</dbReference>
<keyword evidence="2" id="KW-0677">Repeat</keyword>
<dbReference type="InterPro" id="IPR028994">
    <property type="entry name" value="Integrin_alpha_N"/>
</dbReference>
<dbReference type="RefSeq" id="WP_004743907.1">
    <property type="nucleotide sequence ID" value="NZ_AFWI01000079.1"/>
</dbReference>
<dbReference type="HOGENOM" id="CLU_500507_0_0_6"/>
<dbReference type="GO" id="GO:0007229">
    <property type="term" value="P:integrin-mediated signaling pathway"/>
    <property type="evidence" value="ECO:0007669"/>
    <property type="project" value="UniProtKB-KW"/>
</dbReference>
<evidence type="ECO:0000256" key="3">
    <source>
        <dbReference type="ARBA" id="ARBA00023180"/>
    </source>
</evidence>
<dbReference type="AlphaFoldDB" id="F9T325"/>
<dbReference type="PATRIC" id="fig|1051646.9.peg.4485"/>
<dbReference type="GeneID" id="23447553"/>
<evidence type="ECO:0000256" key="2">
    <source>
        <dbReference type="ARBA" id="ARBA00022737"/>
    </source>
</evidence>
<dbReference type="PANTHER" id="PTHR36220:SF1">
    <property type="entry name" value="GAMMA TUBULIN COMPLEX COMPONENT C-TERMINAL DOMAIN-CONTAINING PROTEIN"/>
    <property type="match status" value="1"/>
</dbReference>
<evidence type="ECO:0000313" key="5">
    <source>
        <dbReference type="EMBL" id="AIW16910.1"/>
    </source>
</evidence>
<reference evidence="5 8" key="3">
    <citation type="submission" date="2014-08" db="EMBL/GenBank/DDBJ databases">
        <title>First Complete Genome Sequence of the Shellfish Pathogen Vibrio tubiashii.</title>
        <authorList>
            <person name="Richards G.P."/>
            <person name="Needleman D.S."/>
            <person name="Watson M.A."/>
            <person name="Bono J.L."/>
        </authorList>
    </citation>
    <scope>NUCLEOTIDE SEQUENCE [LARGE SCALE GENOMIC DNA]</scope>
    <source>
        <strain evidence="5 8">ATCC 19109</strain>
    </source>
</reference>
<name>F9T325_9VIBR</name>